<feature type="coiled-coil region" evidence="2">
    <location>
        <begin position="562"/>
        <end position="635"/>
    </location>
</feature>
<evidence type="ECO:0000259" key="5">
    <source>
        <dbReference type="Pfam" id="PF21773"/>
    </source>
</evidence>
<reference evidence="6" key="2">
    <citation type="submission" date="2025-08" db="UniProtKB">
        <authorList>
            <consortium name="Ensembl"/>
        </authorList>
    </citation>
    <scope>IDENTIFICATION</scope>
</reference>
<dbReference type="AlphaFoldDB" id="A0A2K5TSU7"/>
<evidence type="ECO:0000256" key="2">
    <source>
        <dbReference type="SAM" id="Coils"/>
    </source>
</evidence>
<accession>A0A2K5TSU7</accession>
<feature type="compositionally biased region" description="Polar residues" evidence="3">
    <location>
        <begin position="842"/>
        <end position="869"/>
    </location>
</feature>
<dbReference type="Pfam" id="PF21773">
    <property type="entry name" value="ODAD1_CC"/>
    <property type="match status" value="1"/>
</dbReference>
<feature type="compositionally biased region" description="Low complexity" evidence="3">
    <location>
        <begin position="890"/>
        <end position="928"/>
    </location>
</feature>
<dbReference type="Proteomes" id="UP000233100">
    <property type="component" value="Chromosome 19"/>
</dbReference>
<dbReference type="Bgee" id="ENSMFAG00000000160">
    <property type="expression patterns" value="Expressed in multicellular organism"/>
</dbReference>
<dbReference type="InterPro" id="IPR049258">
    <property type="entry name" value="ODAD1_CC"/>
</dbReference>
<reference evidence="6 7" key="1">
    <citation type="submission" date="2013-03" db="EMBL/GenBank/DDBJ databases">
        <authorList>
            <person name="Warren W."/>
            <person name="Wilson R.K."/>
        </authorList>
    </citation>
    <scope>NUCLEOTIDE SEQUENCE</scope>
</reference>
<sequence>MLHVTRGVWGFRVRVWPLLPALLGPPRALSSLAAKMGEYRKMWNPREPRDWAQQYRERFIPFSKEQLLRLLIQEFHSSPAEKAALEAFSAHVDFCTLFHYHQILARLQALYDPINPDRETLEEPSLTDPQRLSNEQEVLRALQPLLAQANFSPLSEDTLAYALVVHHPQDEVQVTVNLDQYIYIHFWALGQRVGQMPRKSSVGSRRGFFTRLPPAERRYFKRVVLAARTKRGHLVLKSFKDTPLEGLEQLLPELKVRTPTLQRALLNLMLVVSGVAIFVNVGMVVLTDLKVATSLLLLLFAIFMGLRASKEPHLLWPGCLWDACQGAPAPRREARPFWTEWIQEWETRIFTHSKNVRSSGFVLDQKVKIGRRIRILEDQLDRVICHFDNQLVRNAALREELDLLRIDRNRYLNVDRKLKKEIHHLRHLVSSLILSSTSAYAVREEAKAKMGLLRERAEKEEAQSETEAQVLQRQISHLEQLHRFLKLKNNDRQPDSDVLEKREKQAREVAEGVRKTSQERLVLRYEDALNKLSQLMGESDPDLLVQKYLEIEERNFAEFNFINEQNLELEHVQEEIKEMQEALVSARTSKDDRHLLQEQQLNALQQRMDKVRLEAERLEARFQDVRGQLEKLKADIQLLFTKAHCDGSMIDDLLGVKTGMADRDMGLFLSLIEKRLVELLTVQAFLDAQSFTSLADAALLALGQSLEDLPKKMAPLQPPDNLEDPPGFEASDDYPMSREELLSQVEKLVQLQEQVEAQRQKDLADADAKLDGTLSADLASTQRAGSSTILVPTRQPHTIPGSILSHKTSRDRGSLGRVTFGPLKSSLGHLPSHVTHGDPNTGHVTFGSTSASSGGHVTFRPVSTSSYLGSTGYVGSSRGGENTEGGVESGGTASDSSGGPGSSRGHVSSTGPASSTGPGSSTSKDSRG</sequence>
<feature type="transmembrane region" description="Helical" evidence="4">
    <location>
        <begin position="291"/>
        <end position="308"/>
    </location>
</feature>
<name>A0A2K5TSU7_MACFA</name>
<keyword evidence="4" id="KW-1133">Transmembrane helix</keyword>
<dbReference type="PANTHER" id="PTHR21694">
    <property type="entry name" value="COILED-COIL DOMAIN-CONTAINING PROTEIN 63"/>
    <property type="match status" value="1"/>
</dbReference>
<feature type="region of interest" description="Disordered" evidence="3">
    <location>
        <begin position="711"/>
        <end position="733"/>
    </location>
</feature>
<evidence type="ECO:0000256" key="3">
    <source>
        <dbReference type="SAM" id="MobiDB-lite"/>
    </source>
</evidence>
<protein>
    <recommendedName>
        <fullName evidence="5">ODAD1 central coiled coil region domain-containing protein</fullName>
    </recommendedName>
</protein>
<dbReference type="InterPro" id="IPR051876">
    <property type="entry name" value="ODA-DC/CCD"/>
</dbReference>
<keyword evidence="4" id="KW-0472">Membrane</keyword>
<evidence type="ECO:0000313" key="6">
    <source>
        <dbReference type="Ensembl" id="ENSMFAP00000003134.2"/>
    </source>
</evidence>
<organism evidence="6 7">
    <name type="scientific">Macaca fascicularis</name>
    <name type="common">Crab-eating macaque</name>
    <name type="synonym">Cynomolgus monkey</name>
    <dbReference type="NCBI Taxonomy" id="9541"/>
    <lineage>
        <taxon>Eukaryota</taxon>
        <taxon>Metazoa</taxon>
        <taxon>Chordata</taxon>
        <taxon>Craniata</taxon>
        <taxon>Vertebrata</taxon>
        <taxon>Euteleostomi</taxon>
        <taxon>Mammalia</taxon>
        <taxon>Eutheria</taxon>
        <taxon>Euarchontoglires</taxon>
        <taxon>Primates</taxon>
        <taxon>Haplorrhini</taxon>
        <taxon>Catarrhini</taxon>
        <taxon>Cercopithecidae</taxon>
        <taxon>Cercopithecinae</taxon>
        <taxon>Macaca</taxon>
    </lineage>
</organism>
<keyword evidence="7" id="KW-1185">Reference proteome</keyword>
<reference evidence="6" key="3">
    <citation type="submission" date="2025-09" db="UniProtKB">
        <authorList>
            <consortium name="Ensembl"/>
        </authorList>
    </citation>
    <scope>IDENTIFICATION</scope>
</reference>
<dbReference type="GO" id="GO:0005930">
    <property type="term" value="C:axoneme"/>
    <property type="evidence" value="ECO:0007669"/>
    <property type="project" value="TreeGrafter"/>
</dbReference>
<feature type="transmembrane region" description="Helical" evidence="4">
    <location>
        <begin position="264"/>
        <end position="285"/>
    </location>
</feature>
<keyword evidence="4" id="KW-0812">Transmembrane</keyword>
<dbReference type="PANTHER" id="PTHR21694:SF35">
    <property type="entry name" value="OUTER DYNEIN ARM-DOCKING COMPLEX SUBUNIT 1"/>
    <property type="match status" value="1"/>
</dbReference>
<dbReference type="VEuPathDB" id="HostDB:ENSMFAG00000036563"/>
<evidence type="ECO:0000256" key="1">
    <source>
        <dbReference type="ARBA" id="ARBA00023054"/>
    </source>
</evidence>
<evidence type="ECO:0000313" key="7">
    <source>
        <dbReference type="Proteomes" id="UP000233100"/>
    </source>
</evidence>
<feature type="region of interest" description="Disordered" evidence="3">
    <location>
        <begin position="829"/>
        <end position="928"/>
    </location>
</feature>
<dbReference type="GO" id="GO:0003341">
    <property type="term" value="P:cilium movement"/>
    <property type="evidence" value="ECO:0007669"/>
    <property type="project" value="TreeGrafter"/>
</dbReference>
<feature type="coiled-coil region" evidence="2">
    <location>
        <begin position="443"/>
        <end position="488"/>
    </location>
</feature>
<dbReference type="Ensembl" id="ENSMFAT00000026949.2">
    <property type="protein sequence ID" value="ENSMFAP00000003134.2"/>
    <property type="gene ID" value="ENSMFAG00000000160.2"/>
</dbReference>
<evidence type="ECO:0000256" key="4">
    <source>
        <dbReference type="SAM" id="Phobius"/>
    </source>
</evidence>
<dbReference type="GeneTree" id="ENSGT00940000154315"/>
<feature type="domain" description="ODAD1 central coiled coil region" evidence="5">
    <location>
        <begin position="371"/>
        <end position="655"/>
    </location>
</feature>
<keyword evidence="1 2" id="KW-0175">Coiled coil</keyword>
<feature type="region of interest" description="Disordered" evidence="3">
    <location>
        <begin position="792"/>
        <end position="815"/>
    </location>
</feature>
<proteinExistence type="predicted"/>
<dbReference type="GO" id="GO:0036158">
    <property type="term" value="P:outer dynein arm assembly"/>
    <property type="evidence" value="ECO:0007669"/>
    <property type="project" value="TreeGrafter"/>
</dbReference>